<dbReference type="SUPFAM" id="SSF53822">
    <property type="entry name" value="Periplasmic binding protein-like I"/>
    <property type="match status" value="1"/>
</dbReference>
<dbReference type="PROSITE" id="PS01124">
    <property type="entry name" value="HTH_ARAC_FAMILY_2"/>
    <property type="match status" value="1"/>
</dbReference>
<dbReference type="Gene3D" id="1.10.10.60">
    <property type="entry name" value="Homeodomain-like"/>
    <property type="match status" value="1"/>
</dbReference>
<evidence type="ECO:0000259" key="5">
    <source>
        <dbReference type="PROSITE" id="PS01124"/>
    </source>
</evidence>
<keyword evidence="2" id="KW-0238">DNA-binding</keyword>
<gene>
    <name evidence="6" type="ORF">OKA05_14875</name>
</gene>
<name>A0ABT3GK09_9BACT</name>
<keyword evidence="1" id="KW-0805">Transcription regulation</keyword>
<feature type="region of interest" description="Disordered" evidence="4">
    <location>
        <begin position="333"/>
        <end position="360"/>
    </location>
</feature>
<keyword evidence="7" id="KW-1185">Reference proteome</keyword>
<dbReference type="InterPro" id="IPR046335">
    <property type="entry name" value="LacI/GalR-like_sensor"/>
</dbReference>
<dbReference type="Pfam" id="PF13377">
    <property type="entry name" value="Peripla_BP_3"/>
    <property type="match status" value="1"/>
</dbReference>
<evidence type="ECO:0000256" key="1">
    <source>
        <dbReference type="ARBA" id="ARBA00023015"/>
    </source>
</evidence>
<protein>
    <submittedName>
        <fullName evidence="6">Substrate-binding domain-containing protein</fullName>
    </submittedName>
</protein>
<evidence type="ECO:0000313" key="6">
    <source>
        <dbReference type="EMBL" id="MCW1923849.1"/>
    </source>
</evidence>
<dbReference type="RefSeq" id="WP_264487956.1">
    <property type="nucleotide sequence ID" value="NZ_JAPDDT010000006.1"/>
</dbReference>
<feature type="compositionally biased region" description="Polar residues" evidence="4">
    <location>
        <begin position="349"/>
        <end position="360"/>
    </location>
</feature>
<organism evidence="6 7">
    <name type="scientific">Luteolibacter arcticus</name>
    <dbReference type="NCBI Taxonomy" id="1581411"/>
    <lineage>
        <taxon>Bacteria</taxon>
        <taxon>Pseudomonadati</taxon>
        <taxon>Verrucomicrobiota</taxon>
        <taxon>Verrucomicrobiia</taxon>
        <taxon>Verrucomicrobiales</taxon>
        <taxon>Verrucomicrobiaceae</taxon>
        <taxon>Luteolibacter</taxon>
    </lineage>
</organism>
<accession>A0ABT3GK09</accession>
<feature type="compositionally biased region" description="Basic and acidic residues" evidence="4">
    <location>
        <begin position="333"/>
        <end position="342"/>
    </location>
</feature>
<proteinExistence type="predicted"/>
<evidence type="ECO:0000256" key="4">
    <source>
        <dbReference type="SAM" id="MobiDB-lite"/>
    </source>
</evidence>
<dbReference type="InterPro" id="IPR028082">
    <property type="entry name" value="Peripla_BP_I"/>
</dbReference>
<comment type="caution">
    <text evidence="6">The sequence shown here is derived from an EMBL/GenBank/DDBJ whole genome shotgun (WGS) entry which is preliminary data.</text>
</comment>
<evidence type="ECO:0000256" key="3">
    <source>
        <dbReference type="ARBA" id="ARBA00023163"/>
    </source>
</evidence>
<dbReference type="SUPFAM" id="SSF46689">
    <property type="entry name" value="Homeodomain-like"/>
    <property type="match status" value="1"/>
</dbReference>
<dbReference type="Gene3D" id="3.40.50.2300">
    <property type="match status" value="2"/>
</dbReference>
<evidence type="ECO:0000313" key="7">
    <source>
        <dbReference type="Proteomes" id="UP001320876"/>
    </source>
</evidence>
<evidence type="ECO:0000256" key="2">
    <source>
        <dbReference type="ARBA" id="ARBA00023125"/>
    </source>
</evidence>
<dbReference type="EMBL" id="JAPDDT010000006">
    <property type="protein sequence ID" value="MCW1923849.1"/>
    <property type="molecule type" value="Genomic_DNA"/>
</dbReference>
<dbReference type="InterPro" id="IPR018060">
    <property type="entry name" value="HTH_AraC"/>
</dbReference>
<reference evidence="6 7" key="1">
    <citation type="submission" date="2022-10" db="EMBL/GenBank/DDBJ databases">
        <title>Luteolibacter arcticus strain CCTCC AB 2014275, whole genome shotgun sequencing project.</title>
        <authorList>
            <person name="Zhao G."/>
            <person name="Shen L."/>
        </authorList>
    </citation>
    <scope>NUCLEOTIDE SEQUENCE [LARGE SCALE GENOMIC DNA]</scope>
    <source>
        <strain evidence="6 7">CCTCC AB 2014275</strain>
    </source>
</reference>
<dbReference type="SMART" id="SM00342">
    <property type="entry name" value="HTH_ARAC"/>
    <property type="match status" value="1"/>
</dbReference>
<dbReference type="InterPro" id="IPR009057">
    <property type="entry name" value="Homeodomain-like_sf"/>
</dbReference>
<sequence length="360" mass="39793">MVLFGWSDPEGFVAVSNYAREHHWHLEMRAYFTDMVPERWNGDGILYSQGIRERIDRFVIDQAKRCPVVSLNANLPKGLVVPVVASDNAEAGRMAARHLLERGHRDFAYYSALGGIVSDERRSGFEEVIRASGYRLHAICPRKGSNRLVPWSDQRRRLAAQLRKLPPRAGVLALDDLVASEFIEIALEAGRRVPDDLAVVGMGNLSAVCECSQIPITSIDLRSTEVAERAAAMLDRLMARGKMTAGSERLAPGALVVRESSDTTVVRDPRLAEAIAFMTANLRKSLSLDQAAEAAGISRRTLYHLFCDDLGVTPADYLRRQRTQLADRLLREHPGMTRREAAGKAGFASTRSLSRSLGNG</sequence>
<dbReference type="PANTHER" id="PTHR30146:SF24">
    <property type="entry name" value="XYLOSE OPERON REGULATORY PROTEIN"/>
    <property type="match status" value="1"/>
</dbReference>
<dbReference type="Proteomes" id="UP001320876">
    <property type="component" value="Unassembled WGS sequence"/>
</dbReference>
<dbReference type="PANTHER" id="PTHR30146">
    <property type="entry name" value="LACI-RELATED TRANSCRIPTIONAL REPRESSOR"/>
    <property type="match status" value="1"/>
</dbReference>
<dbReference type="Pfam" id="PF12833">
    <property type="entry name" value="HTH_18"/>
    <property type="match status" value="1"/>
</dbReference>
<keyword evidence="3" id="KW-0804">Transcription</keyword>
<feature type="domain" description="HTH araC/xylS-type" evidence="5">
    <location>
        <begin position="272"/>
        <end position="360"/>
    </location>
</feature>